<gene>
    <name evidence="1" type="primary">WBGene00273743</name>
</gene>
<proteinExistence type="predicted"/>
<evidence type="ECO:0000313" key="2">
    <source>
        <dbReference type="Proteomes" id="UP000005239"/>
    </source>
</evidence>
<name>A0A2A6B9H1_PRIPA</name>
<reference evidence="1" key="2">
    <citation type="submission" date="2022-06" db="UniProtKB">
        <authorList>
            <consortium name="EnsemblMetazoa"/>
        </authorList>
    </citation>
    <scope>IDENTIFICATION</scope>
    <source>
        <strain evidence="1">PS312</strain>
    </source>
</reference>
<dbReference type="AlphaFoldDB" id="A0A2A6B9H1"/>
<accession>A0A2A6B9H1</accession>
<keyword evidence="2" id="KW-1185">Reference proteome</keyword>
<evidence type="ECO:0000313" key="1">
    <source>
        <dbReference type="EnsemblMetazoa" id="PPA35374.1"/>
    </source>
</evidence>
<reference evidence="2" key="1">
    <citation type="journal article" date="2008" name="Nat. Genet.">
        <title>The Pristionchus pacificus genome provides a unique perspective on nematode lifestyle and parasitism.</title>
        <authorList>
            <person name="Dieterich C."/>
            <person name="Clifton S.W."/>
            <person name="Schuster L.N."/>
            <person name="Chinwalla A."/>
            <person name="Delehaunty K."/>
            <person name="Dinkelacker I."/>
            <person name="Fulton L."/>
            <person name="Fulton R."/>
            <person name="Godfrey J."/>
            <person name="Minx P."/>
            <person name="Mitreva M."/>
            <person name="Roeseler W."/>
            <person name="Tian H."/>
            <person name="Witte H."/>
            <person name="Yang S.P."/>
            <person name="Wilson R.K."/>
            <person name="Sommer R.J."/>
        </authorList>
    </citation>
    <scope>NUCLEOTIDE SEQUENCE [LARGE SCALE GENOMIC DNA]</scope>
    <source>
        <strain evidence="2">PS312</strain>
    </source>
</reference>
<dbReference type="EnsemblMetazoa" id="PPA35374.1">
    <property type="protein sequence ID" value="PPA35374.1"/>
    <property type="gene ID" value="WBGene00273743"/>
</dbReference>
<sequence>MRQFAIESDIYRMSLAQTKKGQSSETLRFGVLYGADDDRHSYIGHGCLVGSRRRHVEIEFWLNISVNEQAKFTPKIDIDVKSPGANEASMAKIRMSIVISIVKNPKTQSFRVFTFLVCASLYSILSRTASYASSNRKQKRIVTLPL</sequence>
<protein>
    <submittedName>
        <fullName evidence="1">Uncharacterized protein</fullName>
    </submittedName>
</protein>
<organism evidence="1 2">
    <name type="scientific">Pristionchus pacificus</name>
    <name type="common">Parasitic nematode worm</name>
    <dbReference type="NCBI Taxonomy" id="54126"/>
    <lineage>
        <taxon>Eukaryota</taxon>
        <taxon>Metazoa</taxon>
        <taxon>Ecdysozoa</taxon>
        <taxon>Nematoda</taxon>
        <taxon>Chromadorea</taxon>
        <taxon>Rhabditida</taxon>
        <taxon>Rhabditina</taxon>
        <taxon>Diplogasteromorpha</taxon>
        <taxon>Diplogasteroidea</taxon>
        <taxon>Neodiplogasteridae</taxon>
        <taxon>Pristionchus</taxon>
    </lineage>
</organism>
<accession>A0A8R1ULP0</accession>
<dbReference type="Proteomes" id="UP000005239">
    <property type="component" value="Unassembled WGS sequence"/>
</dbReference>